<evidence type="ECO:0000313" key="7">
    <source>
        <dbReference type="Proteomes" id="UP001498476"/>
    </source>
</evidence>
<keyword evidence="7" id="KW-1185">Reference proteome</keyword>
<evidence type="ECO:0000256" key="2">
    <source>
        <dbReference type="ARBA" id="ARBA00022963"/>
    </source>
</evidence>
<dbReference type="PROSITE" id="PS51635">
    <property type="entry name" value="PNPLA"/>
    <property type="match status" value="1"/>
</dbReference>
<organism evidence="6 7">
    <name type="scientific">Neonectria punicea</name>
    <dbReference type="NCBI Taxonomy" id="979145"/>
    <lineage>
        <taxon>Eukaryota</taxon>
        <taxon>Fungi</taxon>
        <taxon>Dikarya</taxon>
        <taxon>Ascomycota</taxon>
        <taxon>Pezizomycotina</taxon>
        <taxon>Sordariomycetes</taxon>
        <taxon>Hypocreomycetidae</taxon>
        <taxon>Hypocreales</taxon>
        <taxon>Nectriaceae</taxon>
        <taxon>Neonectria</taxon>
    </lineage>
</organism>
<evidence type="ECO:0000313" key="6">
    <source>
        <dbReference type="EMBL" id="KAK7397528.1"/>
    </source>
</evidence>
<evidence type="ECO:0000256" key="3">
    <source>
        <dbReference type="ARBA" id="ARBA00023098"/>
    </source>
</evidence>
<name>A0ABR1GGX6_9HYPO</name>
<feature type="domain" description="PNPLA" evidence="5">
    <location>
        <begin position="1"/>
        <end position="119"/>
    </location>
</feature>
<dbReference type="Gene3D" id="3.40.1090.10">
    <property type="entry name" value="Cytosolic phospholipase A2 catalytic domain"/>
    <property type="match status" value="1"/>
</dbReference>
<dbReference type="PANTHER" id="PTHR24185">
    <property type="entry name" value="CALCIUM-INDEPENDENT PHOSPHOLIPASE A2-GAMMA"/>
    <property type="match status" value="1"/>
</dbReference>
<evidence type="ECO:0000256" key="4">
    <source>
        <dbReference type="PROSITE-ProRule" id="PRU01161"/>
    </source>
</evidence>
<feature type="short sequence motif" description="DGA/G" evidence="4">
    <location>
        <begin position="106"/>
        <end position="108"/>
    </location>
</feature>
<comment type="caution">
    <text evidence="4">Lacks conserved residue(s) required for the propagation of feature annotation.</text>
</comment>
<keyword evidence="3" id="KW-0443">Lipid metabolism</keyword>
<dbReference type="Proteomes" id="UP001498476">
    <property type="component" value="Unassembled WGS sequence"/>
</dbReference>
<dbReference type="PANTHER" id="PTHR24185:SF1">
    <property type="entry name" value="CALCIUM-INDEPENDENT PHOSPHOLIPASE A2-GAMMA"/>
    <property type="match status" value="1"/>
</dbReference>
<dbReference type="EMBL" id="JAZAVJ010000492">
    <property type="protein sequence ID" value="KAK7397528.1"/>
    <property type="molecule type" value="Genomic_DNA"/>
</dbReference>
<comment type="caution">
    <text evidence="6">The sequence shown here is derived from an EMBL/GenBank/DDBJ whole genome shotgun (WGS) entry which is preliminary data.</text>
</comment>
<evidence type="ECO:0000259" key="5">
    <source>
        <dbReference type="PROSITE" id="PS51635"/>
    </source>
</evidence>
<reference evidence="6 7" key="1">
    <citation type="journal article" date="2025" name="Microbiol. Resour. Announc.">
        <title>Draft genome sequences for Neonectria magnoliae and Neonectria punicea, canker pathogens of Liriodendron tulipifera and Acer saccharum in West Virginia.</title>
        <authorList>
            <person name="Petronek H.M."/>
            <person name="Kasson M.T."/>
            <person name="Metheny A.M."/>
            <person name="Stauder C.M."/>
            <person name="Lovett B."/>
            <person name="Lynch S.C."/>
            <person name="Garnas J.R."/>
            <person name="Kasson L.R."/>
            <person name="Stajich J.E."/>
        </authorList>
    </citation>
    <scope>NUCLEOTIDE SEQUENCE [LARGE SCALE GENOMIC DNA]</scope>
    <source>
        <strain evidence="6 7">NRRL 64653</strain>
    </source>
</reference>
<keyword evidence="2" id="KW-0442">Lipid degradation</keyword>
<dbReference type="InterPro" id="IPR002641">
    <property type="entry name" value="PNPLA_dom"/>
</dbReference>
<keyword evidence="1" id="KW-0378">Hydrolase</keyword>
<evidence type="ECO:0000256" key="1">
    <source>
        <dbReference type="ARBA" id="ARBA00022801"/>
    </source>
</evidence>
<gene>
    <name evidence="6" type="ORF">QQX98_013107</name>
</gene>
<protein>
    <recommendedName>
        <fullName evidence="5">PNPLA domain-containing protein</fullName>
    </recommendedName>
</protein>
<dbReference type="InterPro" id="IPR016035">
    <property type="entry name" value="Acyl_Trfase/lysoPLipase"/>
</dbReference>
<dbReference type="Pfam" id="PF01734">
    <property type="entry name" value="Patatin"/>
    <property type="match status" value="1"/>
</dbReference>
<sequence>MPDNDIRLLALDGGGGRFDTVALEQAVKQILVDNGHGEDALLKDPSKTACKVNRRYGVPNLTSYRPRGLVHLYDSTKIWQACRATSAATTSFDPIAIGPFQEQFVDGALGANNPVYTLWNQAQDIWADQLRGSLLCP</sequence>
<proteinExistence type="predicted"/>
<dbReference type="SUPFAM" id="SSF52151">
    <property type="entry name" value="FabD/lysophospholipase-like"/>
    <property type="match status" value="1"/>
</dbReference>
<accession>A0ABR1GGX6</accession>